<dbReference type="RefSeq" id="XP_018639830.1">
    <property type="nucleotide sequence ID" value="XM_018787088.1"/>
</dbReference>
<accession>A0A151LCX5</accession>
<comment type="caution">
    <text evidence="2">The sequence shown here is derived from an EMBL/GenBank/DDBJ whole genome shotgun (WGS) entry which is preliminary data.</text>
</comment>
<evidence type="ECO:0000256" key="1">
    <source>
        <dbReference type="SAM" id="Phobius"/>
    </source>
</evidence>
<reference evidence="2 3" key="1">
    <citation type="journal article" date="2016" name="Nat. Commun.">
        <title>Genomes of cryptic chimpanzee Plasmodium species reveal key evolutionary events leading to human malaria.</title>
        <authorList>
            <person name="Sundararaman S.A."/>
            <person name="Plenderleith L.J."/>
            <person name="Liu W."/>
            <person name="Loy D.E."/>
            <person name="Learn G.H."/>
            <person name="Li Y."/>
            <person name="Shaw K.S."/>
            <person name="Ayouba A."/>
            <person name="Peeters M."/>
            <person name="Speede S."/>
            <person name="Shaw G.M."/>
            <person name="Bushman F.D."/>
            <person name="Brisson D."/>
            <person name="Rayner J.C."/>
            <person name="Sharp P.M."/>
            <person name="Hahn B.H."/>
        </authorList>
    </citation>
    <scope>NUCLEOTIDE SEQUENCE [LARGE SCALE GENOMIC DNA]</scope>
    <source>
        <strain evidence="2 3">SY75</strain>
    </source>
</reference>
<evidence type="ECO:0000313" key="3">
    <source>
        <dbReference type="Proteomes" id="UP000076004"/>
    </source>
</evidence>
<dbReference type="VEuPathDB" id="PlasmoDB:PGSY75_1302300"/>
<dbReference type="AlphaFoldDB" id="A0A151LCX5"/>
<keyword evidence="1" id="KW-1133">Transmembrane helix</keyword>
<organism evidence="2 3">
    <name type="scientific">Plasmodium gaboni</name>
    <dbReference type="NCBI Taxonomy" id="647221"/>
    <lineage>
        <taxon>Eukaryota</taxon>
        <taxon>Sar</taxon>
        <taxon>Alveolata</taxon>
        <taxon>Apicomplexa</taxon>
        <taxon>Aconoidasida</taxon>
        <taxon>Haemosporida</taxon>
        <taxon>Plasmodiidae</taxon>
        <taxon>Plasmodium</taxon>
        <taxon>Plasmodium (Laverania)</taxon>
    </lineage>
</organism>
<dbReference type="GeneID" id="29777681"/>
<feature type="transmembrane region" description="Helical" evidence="1">
    <location>
        <begin position="6"/>
        <end position="22"/>
    </location>
</feature>
<dbReference type="KEGG" id="pgab:PGSY75_1302300"/>
<dbReference type="EMBL" id="LVLB01000014">
    <property type="protein sequence ID" value="KYN96825.1"/>
    <property type="molecule type" value="Genomic_DNA"/>
</dbReference>
<feature type="transmembrane region" description="Helical" evidence="1">
    <location>
        <begin position="86"/>
        <end position="109"/>
    </location>
</feature>
<sequence>MKYFNVYIYVIFLLIIIKNEVVKGQRLNRRNESKKEPKVPDEVDYITMNSFISPEENRKLAYGKVQNTNEKFKKIEKAKHKLRDQLYVFLAGLGMLLLKQTVMLCFKIVNRQMKLAKRKKKS</sequence>
<proteinExistence type="predicted"/>
<dbReference type="Proteomes" id="UP000076004">
    <property type="component" value="Chromosome 13"/>
</dbReference>
<dbReference type="VEuPathDB" id="PlasmoDB:PGABG01_1300300"/>
<evidence type="ECO:0000313" key="2">
    <source>
        <dbReference type="EMBL" id="KYN96825.1"/>
    </source>
</evidence>
<gene>
    <name evidence="2" type="ORF">PGSY75_1302300</name>
</gene>
<keyword evidence="1" id="KW-0812">Transmembrane</keyword>
<name>A0A151LCX5_9APIC</name>
<keyword evidence="1" id="KW-0472">Membrane</keyword>
<protein>
    <submittedName>
        <fullName evidence="2">Putative exported protein</fullName>
    </submittedName>
</protein>